<evidence type="ECO:0000256" key="1">
    <source>
        <dbReference type="SAM" id="Coils"/>
    </source>
</evidence>
<accession>A0AAE0H0B0</accession>
<feature type="compositionally biased region" description="Basic and acidic residues" evidence="2">
    <location>
        <begin position="158"/>
        <end position="168"/>
    </location>
</feature>
<organism evidence="3 4">
    <name type="scientific">Cymbomonas tetramitiformis</name>
    <dbReference type="NCBI Taxonomy" id="36881"/>
    <lineage>
        <taxon>Eukaryota</taxon>
        <taxon>Viridiplantae</taxon>
        <taxon>Chlorophyta</taxon>
        <taxon>Pyramimonadophyceae</taxon>
        <taxon>Pyramimonadales</taxon>
        <taxon>Pyramimonadaceae</taxon>
        <taxon>Cymbomonas</taxon>
    </lineage>
</organism>
<dbReference type="AlphaFoldDB" id="A0AAE0H0B0"/>
<evidence type="ECO:0000313" key="3">
    <source>
        <dbReference type="EMBL" id="KAK3287513.1"/>
    </source>
</evidence>
<dbReference type="PANTHER" id="PTHR41747">
    <property type="entry name" value="CHROMOSOME UNDETERMINED SCAFFOLD_128, WHOLE GENOME SHOTGUN SEQUENCE"/>
    <property type="match status" value="1"/>
</dbReference>
<proteinExistence type="predicted"/>
<keyword evidence="4" id="KW-1185">Reference proteome</keyword>
<sequence length="339" mass="36356">MGAEDGPAAQQSSSSKQPFLPSGMATELGLPPIAKPPIQRDAPPPDMVTKHKRYILNEIQKERAKREGKIQAKADELAHKQKLSDFSSGLRSRILNGQDVSDKWAPAAAAKEERAFRTARATGGDDGCVAETTVDDKDISALDAEMAALVDGALSGAVKDKPLSDSKPKKQKDKLPAWALTEEDAEKKEEEEEAELLSFVDDLDYDQYIEGCDDADLKEALRLMAEAEAEAPSLEDAMQEEKWKSNFAIAMNHLANKDAVGMAGGGPAKSMFSRGSQGPPELGTTGEKKGWNSSTKGGDDDAVPASKLAAAQAFLSEDPDMAKMHSTKSARALLEKAQE</sequence>
<comment type="caution">
    <text evidence="3">The sequence shown here is derived from an EMBL/GenBank/DDBJ whole genome shotgun (WGS) entry which is preliminary data.</text>
</comment>
<dbReference type="PANTHER" id="PTHR41747:SF1">
    <property type="entry name" value="CHROMOSOME UNDETERMINED SCAFFOLD_128, WHOLE GENOME SHOTGUN SEQUENCE"/>
    <property type="match status" value="1"/>
</dbReference>
<feature type="region of interest" description="Disordered" evidence="2">
    <location>
        <begin position="261"/>
        <end position="339"/>
    </location>
</feature>
<feature type="region of interest" description="Disordered" evidence="2">
    <location>
        <begin position="157"/>
        <end position="190"/>
    </location>
</feature>
<dbReference type="Proteomes" id="UP001190700">
    <property type="component" value="Unassembled WGS sequence"/>
</dbReference>
<keyword evidence="1" id="KW-0175">Coiled coil</keyword>
<name>A0AAE0H0B0_9CHLO</name>
<dbReference type="EMBL" id="LGRX02000811">
    <property type="protein sequence ID" value="KAK3287513.1"/>
    <property type="molecule type" value="Genomic_DNA"/>
</dbReference>
<feature type="region of interest" description="Disordered" evidence="2">
    <location>
        <begin position="1"/>
        <end position="47"/>
    </location>
</feature>
<evidence type="ECO:0000256" key="2">
    <source>
        <dbReference type="SAM" id="MobiDB-lite"/>
    </source>
</evidence>
<gene>
    <name evidence="3" type="ORF">CYMTET_4980</name>
</gene>
<feature type="compositionally biased region" description="Acidic residues" evidence="2">
    <location>
        <begin position="181"/>
        <end position="190"/>
    </location>
</feature>
<reference evidence="3 4" key="1">
    <citation type="journal article" date="2015" name="Genome Biol. Evol.">
        <title>Comparative Genomics of a Bacterivorous Green Alga Reveals Evolutionary Causalities and Consequences of Phago-Mixotrophic Mode of Nutrition.</title>
        <authorList>
            <person name="Burns J.A."/>
            <person name="Paasch A."/>
            <person name="Narechania A."/>
            <person name="Kim E."/>
        </authorList>
    </citation>
    <scope>NUCLEOTIDE SEQUENCE [LARGE SCALE GENOMIC DNA]</scope>
    <source>
        <strain evidence="3 4">PLY_AMNH</strain>
    </source>
</reference>
<evidence type="ECO:0000313" key="4">
    <source>
        <dbReference type="Proteomes" id="UP001190700"/>
    </source>
</evidence>
<feature type="coiled-coil region" evidence="1">
    <location>
        <begin position="217"/>
        <end position="244"/>
    </location>
</feature>
<protein>
    <submittedName>
        <fullName evidence="3">Uncharacterized protein</fullName>
    </submittedName>
</protein>